<feature type="domain" description="HTH cro/C1-type" evidence="1">
    <location>
        <begin position="17"/>
        <end position="71"/>
    </location>
</feature>
<dbReference type="OrthoDB" id="9803379at2"/>
<dbReference type="EMBL" id="SNZR01000020">
    <property type="protein sequence ID" value="TDR84499.1"/>
    <property type="molecule type" value="Genomic_DNA"/>
</dbReference>
<organism evidence="2 3">
    <name type="scientific">Enterovirga rhinocerotis</name>
    <dbReference type="NCBI Taxonomy" id="1339210"/>
    <lineage>
        <taxon>Bacteria</taxon>
        <taxon>Pseudomonadati</taxon>
        <taxon>Pseudomonadota</taxon>
        <taxon>Alphaproteobacteria</taxon>
        <taxon>Hyphomicrobiales</taxon>
        <taxon>Methylobacteriaceae</taxon>
        <taxon>Enterovirga</taxon>
    </lineage>
</organism>
<name>A0A4V3DWF5_9HYPH</name>
<sequence>MRKTLRTQGHSRLIALLKEQRLRMRLTQQQVADQLGVPQSFVAKYEGGERRLDVLEFIEAAEALGADPHELFAAVVAQVKIEGTG</sequence>
<keyword evidence="3" id="KW-1185">Reference proteome</keyword>
<dbReference type="SUPFAM" id="SSF47413">
    <property type="entry name" value="lambda repressor-like DNA-binding domains"/>
    <property type="match status" value="1"/>
</dbReference>
<dbReference type="InterPro" id="IPR010982">
    <property type="entry name" value="Lambda_DNA-bd_dom_sf"/>
</dbReference>
<dbReference type="GO" id="GO:0003677">
    <property type="term" value="F:DNA binding"/>
    <property type="evidence" value="ECO:0007669"/>
    <property type="project" value="InterPro"/>
</dbReference>
<dbReference type="Proteomes" id="UP000295122">
    <property type="component" value="Unassembled WGS sequence"/>
</dbReference>
<evidence type="ECO:0000313" key="3">
    <source>
        <dbReference type="Proteomes" id="UP000295122"/>
    </source>
</evidence>
<accession>A0A4V3DWF5</accession>
<protein>
    <submittedName>
        <fullName evidence="2">Xre family transcriptional regulator</fullName>
    </submittedName>
</protein>
<dbReference type="SMART" id="SM00530">
    <property type="entry name" value="HTH_XRE"/>
    <property type="match status" value="1"/>
</dbReference>
<dbReference type="CDD" id="cd00093">
    <property type="entry name" value="HTH_XRE"/>
    <property type="match status" value="1"/>
</dbReference>
<proteinExistence type="predicted"/>
<dbReference type="AlphaFoldDB" id="A0A4V3DWF5"/>
<dbReference type="RefSeq" id="WP_133775218.1">
    <property type="nucleotide sequence ID" value="NZ_SNZR01000020.1"/>
</dbReference>
<dbReference type="InterPro" id="IPR001387">
    <property type="entry name" value="Cro/C1-type_HTH"/>
</dbReference>
<dbReference type="PROSITE" id="PS50943">
    <property type="entry name" value="HTH_CROC1"/>
    <property type="match status" value="1"/>
</dbReference>
<evidence type="ECO:0000313" key="2">
    <source>
        <dbReference type="EMBL" id="TDR84499.1"/>
    </source>
</evidence>
<gene>
    <name evidence="2" type="ORF">EV668_4945</name>
</gene>
<evidence type="ECO:0000259" key="1">
    <source>
        <dbReference type="PROSITE" id="PS50943"/>
    </source>
</evidence>
<reference evidence="2 3" key="1">
    <citation type="submission" date="2019-03" db="EMBL/GenBank/DDBJ databases">
        <title>Genomic Encyclopedia of Type Strains, Phase IV (KMG-IV): sequencing the most valuable type-strain genomes for metagenomic binning, comparative biology and taxonomic classification.</title>
        <authorList>
            <person name="Goeker M."/>
        </authorList>
    </citation>
    <scope>NUCLEOTIDE SEQUENCE [LARGE SCALE GENOMIC DNA]</scope>
    <source>
        <strain evidence="2 3">DSM 25903</strain>
    </source>
</reference>
<dbReference type="Gene3D" id="1.10.260.40">
    <property type="entry name" value="lambda repressor-like DNA-binding domains"/>
    <property type="match status" value="1"/>
</dbReference>
<comment type="caution">
    <text evidence="2">The sequence shown here is derived from an EMBL/GenBank/DDBJ whole genome shotgun (WGS) entry which is preliminary data.</text>
</comment>
<dbReference type="Pfam" id="PF01381">
    <property type="entry name" value="HTH_3"/>
    <property type="match status" value="1"/>
</dbReference>